<name>A0ABX4E9Q8_9BACI</name>
<dbReference type="Proteomes" id="UP000215545">
    <property type="component" value="Unassembled WGS sequence"/>
</dbReference>
<feature type="transmembrane region" description="Helical" evidence="1">
    <location>
        <begin position="155"/>
        <end position="173"/>
    </location>
</feature>
<evidence type="ECO:0000313" key="3">
    <source>
        <dbReference type="Proteomes" id="UP000215545"/>
    </source>
</evidence>
<feature type="transmembrane region" description="Helical" evidence="1">
    <location>
        <begin position="77"/>
        <end position="101"/>
    </location>
</feature>
<dbReference type="Pfam" id="PF10011">
    <property type="entry name" value="DUF2254"/>
    <property type="match status" value="1"/>
</dbReference>
<evidence type="ECO:0008006" key="4">
    <source>
        <dbReference type="Google" id="ProtNLM"/>
    </source>
</evidence>
<feature type="transmembrane region" description="Helical" evidence="1">
    <location>
        <begin position="121"/>
        <end position="143"/>
    </location>
</feature>
<evidence type="ECO:0000256" key="1">
    <source>
        <dbReference type="SAM" id="Phobius"/>
    </source>
</evidence>
<feature type="transmembrane region" description="Helical" evidence="1">
    <location>
        <begin position="31"/>
        <end position="57"/>
    </location>
</feature>
<proteinExistence type="predicted"/>
<gene>
    <name evidence="2" type="ORF">B1B05_10365</name>
</gene>
<evidence type="ECO:0000313" key="2">
    <source>
        <dbReference type="EMBL" id="OXS77999.1"/>
    </source>
</evidence>
<protein>
    <recommendedName>
        <fullName evidence="4">DUF2254 domain-containing protein</fullName>
    </recommendedName>
</protein>
<dbReference type="InterPro" id="IPR018723">
    <property type="entry name" value="DUF2254_membrane"/>
</dbReference>
<organism evidence="2 3">
    <name type="scientific">Domibacillus enclensis</name>
    <dbReference type="NCBI Taxonomy" id="1017273"/>
    <lineage>
        <taxon>Bacteria</taxon>
        <taxon>Bacillati</taxon>
        <taxon>Bacillota</taxon>
        <taxon>Bacilli</taxon>
        <taxon>Bacillales</taxon>
        <taxon>Bacillaceae</taxon>
        <taxon>Domibacillus</taxon>
    </lineage>
</organism>
<keyword evidence="3" id="KW-1185">Reference proteome</keyword>
<sequence>MFRKTAKTEKERKGSGAMIKERMKLNIARHIWVVPAIYSIGALLLAILIVWIDIAHYETVKKVVPNRLLTSTSLTQTILGSIAGSLLTMTSITFSTLMVVLTTYSGQFSPRILQNFIHDKVTLRVLGVFMGGFVYSMFSLLFIREVNDDDPVISAAVGVCIALICLIFFAHFLQHVANSIQVTKLIDRIADEAVEMIEKMGKQGRRTAERPDLEGKEWTQLHFEKKGYIQLYEVKKLLEAAEKHQCTIELLEPIGSFVIKKAPMAKVYGTKAAAEAIHASVKVGDERAPAQDVEFAIQKLAEITLRALAPGANDPNTAIDSIRHIGMALKEASYLDGQYVVYDERLIVPQRPFEELLYETFYEICYSGRDRVSVLIAVFDALKMIERDQTPAIQKKVRKFGEYVRAKVEEDILNETDRRRITERFEQL</sequence>
<comment type="caution">
    <text evidence="2">The sequence shown here is derived from an EMBL/GenBank/DDBJ whole genome shotgun (WGS) entry which is preliminary data.</text>
</comment>
<accession>A0ABX4E9Q8</accession>
<keyword evidence="1" id="KW-0812">Transmembrane</keyword>
<keyword evidence="1" id="KW-0472">Membrane</keyword>
<dbReference type="EMBL" id="MWSK01000004">
    <property type="protein sequence ID" value="OXS77999.1"/>
    <property type="molecule type" value="Genomic_DNA"/>
</dbReference>
<keyword evidence="1" id="KW-1133">Transmembrane helix</keyword>
<reference evidence="3" key="1">
    <citation type="submission" date="2017-03" db="EMBL/GenBank/DDBJ databases">
        <title>Bacillus sp. V-88(T) DSM27956, whole genome shotgun sequencing project.</title>
        <authorList>
            <person name="Dastager S.G."/>
            <person name="Neurgaonkar P.S."/>
            <person name="Dharne M.S."/>
        </authorList>
    </citation>
    <scope>NUCLEOTIDE SEQUENCE [LARGE SCALE GENOMIC DNA]</scope>
    <source>
        <strain evidence="3">DSM 25145</strain>
    </source>
</reference>